<name>A0A226DTK5_FOLCA</name>
<dbReference type="SUPFAM" id="SSF52540">
    <property type="entry name" value="P-loop containing nucleoside triphosphate hydrolases"/>
    <property type="match status" value="1"/>
</dbReference>
<dbReference type="Gene3D" id="3.40.50.300">
    <property type="entry name" value="P-loop containing nucleotide triphosphate hydrolases"/>
    <property type="match status" value="1"/>
</dbReference>
<keyword evidence="5 7" id="KW-1133">Transmembrane helix</keyword>
<dbReference type="OrthoDB" id="6593433at2759"/>
<evidence type="ECO:0000259" key="8">
    <source>
        <dbReference type="PROSITE" id="PS50893"/>
    </source>
</evidence>
<dbReference type="PANTHER" id="PTHR43038:SF3">
    <property type="entry name" value="ABC TRANSPORTER G FAMILY MEMBER 20 ISOFORM X1"/>
    <property type="match status" value="1"/>
</dbReference>
<dbReference type="EMBL" id="LNIX01000011">
    <property type="protein sequence ID" value="OXA48835.1"/>
    <property type="molecule type" value="Genomic_DNA"/>
</dbReference>
<accession>A0A226DTK5</accession>
<dbReference type="InterPro" id="IPR013525">
    <property type="entry name" value="ABC2_TM"/>
</dbReference>
<dbReference type="GO" id="GO:0005524">
    <property type="term" value="F:ATP binding"/>
    <property type="evidence" value="ECO:0007669"/>
    <property type="project" value="UniProtKB-KW"/>
</dbReference>
<keyword evidence="10" id="KW-1185">Reference proteome</keyword>
<feature type="transmembrane region" description="Helical" evidence="7">
    <location>
        <begin position="562"/>
        <end position="581"/>
    </location>
</feature>
<sequence>MAVEVRNGSKSYFEGKFILRNFNMHVGRGEIYGLLGASGCGKTTLMSCIVGLRHLDSGDLTVFGRSRNGHLGHLCGYMPQDISLLSVLTIGEVLHHFGLIYGMSEVAIENKVNFLTNFLDLPDTSRQIQYLSGGQKRRVSLAACMIHNPNLLVLDEPTVGLDPLLRQRIWQHLFEISRSGTTIILSTHYVEESKRCDKVGFMRGGKLLAEDAPAALLSRYDAPTLEDVSLHLARLDDENPQTYAPPDIVNTKWLDFTLGDEESGVVRAKVYRKLSISLHDNVVHSPVNVETDHASIIYALALKAWRRRKRDWRFLFSEIILPIIILFVLQNVVGLEPRDIPVSLVTGNPNVTNNAELIEFCGQRDRPITYTKCFENMGICDFIRTFEPHEFDWVTTNSFESGLQDIYDGNTFAVLAFPPNYAFHMKNRIIERNFVDNETISGTTISIRMDESNVIKTSWMKQIIATKYAKYLNKIGAACGGDYNSDIVKPAIGYTAIYGGLGIESIIIFSQPAMLITTMVFLSQISGLEWILDRMEGLEDRDYAAGVTLRHRICASMMTDSIKIVVQLTVFIGLLTTVYGMEVHGAWVLALGIVFMAAFEGVAIGWMIGTLRDSALEAIVIIMFVSIFQAAATGVFFSLEVTLDYYRNYFCNWLPSTYPNEAFRSIVSRGWGLENPHVTKGFIAAAGWTLLSIVVVVLVERRKRK</sequence>
<keyword evidence="3" id="KW-0547">Nucleotide-binding</keyword>
<evidence type="ECO:0000313" key="10">
    <source>
        <dbReference type="Proteomes" id="UP000198287"/>
    </source>
</evidence>
<evidence type="ECO:0000313" key="9">
    <source>
        <dbReference type="EMBL" id="OXA48835.1"/>
    </source>
</evidence>
<evidence type="ECO:0000256" key="1">
    <source>
        <dbReference type="ARBA" id="ARBA00004141"/>
    </source>
</evidence>
<keyword evidence="2 7" id="KW-0812">Transmembrane</keyword>
<feature type="transmembrane region" description="Helical" evidence="7">
    <location>
        <begin position="587"/>
        <end position="608"/>
    </location>
</feature>
<dbReference type="GO" id="GO:0140359">
    <property type="term" value="F:ABC-type transporter activity"/>
    <property type="evidence" value="ECO:0007669"/>
    <property type="project" value="InterPro"/>
</dbReference>
<dbReference type="InterPro" id="IPR003593">
    <property type="entry name" value="AAA+_ATPase"/>
</dbReference>
<dbReference type="Pfam" id="PF12698">
    <property type="entry name" value="ABC2_membrane_3"/>
    <property type="match status" value="1"/>
</dbReference>
<evidence type="ECO:0000256" key="6">
    <source>
        <dbReference type="ARBA" id="ARBA00023136"/>
    </source>
</evidence>
<dbReference type="PANTHER" id="PTHR43038">
    <property type="entry name" value="ATP-BINDING CASSETTE, SUB-FAMILY H, MEMBER 1"/>
    <property type="match status" value="1"/>
</dbReference>
<comment type="subcellular location">
    <subcellularLocation>
        <location evidence="1">Membrane</location>
        <topology evidence="1">Multi-pass membrane protein</topology>
    </subcellularLocation>
</comment>
<dbReference type="InterPro" id="IPR027417">
    <property type="entry name" value="P-loop_NTPase"/>
</dbReference>
<dbReference type="AlphaFoldDB" id="A0A226DTK5"/>
<proteinExistence type="predicted"/>
<comment type="caution">
    <text evidence="9">The sequence shown here is derived from an EMBL/GenBank/DDBJ whole genome shotgun (WGS) entry which is preliminary data.</text>
</comment>
<dbReference type="Pfam" id="PF00005">
    <property type="entry name" value="ABC_tran"/>
    <property type="match status" value="1"/>
</dbReference>
<dbReference type="PROSITE" id="PS50893">
    <property type="entry name" value="ABC_TRANSPORTER_2"/>
    <property type="match status" value="1"/>
</dbReference>
<dbReference type="InterPro" id="IPR017871">
    <property type="entry name" value="ABC_transporter-like_CS"/>
</dbReference>
<dbReference type="PROSITE" id="PS00211">
    <property type="entry name" value="ABC_TRANSPORTER_1"/>
    <property type="match status" value="1"/>
</dbReference>
<evidence type="ECO:0000256" key="7">
    <source>
        <dbReference type="SAM" id="Phobius"/>
    </source>
</evidence>
<gene>
    <name evidence="9" type="ORF">Fcan01_16506</name>
</gene>
<organism evidence="9 10">
    <name type="scientific">Folsomia candida</name>
    <name type="common">Springtail</name>
    <dbReference type="NCBI Taxonomy" id="158441"/>
    <lineage>
        <taxon>Eukaryota</taxon>
        <taxon>Metazoa</taxon>
        <taxon>Ecdysozoa</taxon>
        <taxon>Arthropoda</taxon>
        <taxon>Hexapoda</taxon>
        <taxon>Collembola</taxon>
        <taxon>Entomobryomorpha</taxon>
        <taxon>Isotomoidea</taxon>
        <taxon>Isotomidae</taxon>
        <taxon>Proisotominae</taxon>
        <taxon>Folsomia</taxon>
    </lineage>
</organism>
<feature type="domain" description="ABC transporter" evidence="8">
    <location>
        <begin position="3"/>
        <end position="229"/>
    </location>
</feature>
<dbReference type="Proteomes" id="UP000198287">
    <property type="component" value="Unassembled WGS sequence"/>
</dbReference>
<dbReference type="CDD" id="cd03230">
    <property type="entry name" value="ABC_DR_subfamily_A"/>
    <property type="match status" value="1"/>
</dbReference>
<dbReference type="GO" id="GO:0016020">
    <property type="term" value="C:membrane"/>
    <property type="evidence" value="ECO:0007669"/>
    <property type="project" value="UniProtKB-SubCell"/>
</dbReference>
<feature type="transmembrane region" description="Helical" evidence="7">
    <location>
        <begin position="615"/>
        <end position="639"/>
    </location>
</feature>
<feature type="transmembrane region" description="Helical" evidence="7">
    <location>
        <begin position="312"/>
        <end position="333"/>
    </location>
</feature>
<dbReference type="GO" id="GO:0016887">
    <property type="term" value="F:ATP hydrolysis activity"/>
    <property type="evidence" value="ECO:0007669"/>
    <property type="project" value="InterPro"/>
</dbReference>
<evidence type="ECO:0000256" key="2">
    <source>
        <dbReference type="ARBA" id="ARBA00022692"/>
    </source>
</evidence>
<reference evidence="9 10" key="1">
    <citation type="submission" date="2015-12" db="EMBL/GenBank/DDBJ databases">
        <title>The genome of Folsomia candida.</title>
        <authorList>
            <person name="Faddeeva A."/>
            <person name="Derks M.F."/>
            <person name="Anvar Y."/>
            <person name="Smit S."/>
            <person name="Van Straalen N."/>
            <person name="Roelofs D."/>
        </authorList>
    </citation>
    <scope>NUCLEOTIDE SEQUENCE [LARGE SCALE GENOMIC DNA]</scope>
    <source>
        <strain evidence="9 10">VU population</strain>
        <tissue evidence="9">Whole body</tissue>
    </source>
</reference>
<evidence type="ECO:0000256" key="5">
    <source>
        <dbReference type="ARBA" id="ARBA00022989"/>
    </source>
</evidence>
<dbReference type="SMART" id="SM00382">
    <property type="entry name" value="AAA"/>
    <property type="match status" value="1"/>
</dbReference>
<keyword evidence="6 7" id="KW-0472">Membrane</keyword>
<protein>
    <submittedName>
        <fullName evidence="9">ABC transporter G family member 20</fullName>
    </submittedName>
</protein>
<dbReference type="InterPro" id="IPR003439">
    <property type="entry name" value="ABC_transporter-like_ATP-bd"/>
</dbReference>
<keyword evidence="4" id="KW-0067">ATP-binding</keyword>
<evidence type="ECO:0000256" key="4">
    <source>
        <dbReference type="ARBA" id="ARBA00022840"/>
    </source>
</evidence>
<evidence type="ECO:0000256" key="3">
    <source>
        <dbReference type="ARBA" id="ARBA00022741"/>
    </source>
</evidence>
<feature type="transmembrane region" description="Helical" evidence="7">
    <location>
        <begin position="681"/>
        <end position="699"/>
    </location>
</feature>